<evidence type="ECO:0000313" key="2">
    <source>
        <dbReference type="EMBL" id="SIR93530.1"/>
    </source>
</evidence>
<gene>
    <name evidence="2" type="ORF">SAMN05421777_1522</name>
</gene>
<dbReference type="RefSeq" id="WP_217697081.1">
    <property type="nucleotide sequence ID" value="NZ_FTNL01000052.1"/>
</dbReference>
<feature type="compositionally biased region" description="Basic and acidic residues" evidence="1">
    <location>
        <begin position="431"/>
        <end position="450"/>
    </location>
</feature>
<feature type="region of interest" description="Disordered" evidence="1">
    <location>
        <begin position="431"/>
        <end position="459"/>
    </location>
</feature>
<evidence type="ECO:0000256" key="1">
    <source>
        <dbReference type="SAM" id="MobiDB-lite"/>
    </source>
</evidence>
<comment type="caution">
    <text evidence="2">The sequence shown here is derived from an EMBL/GenBank/DDBJ whole genome shotgun (WGS) entry which is preliminary data.</text>
</comment>
<dbReference type="EMBL" id="FTNL01000052">
    <property type="protein sequence ID" value="SIR93530.1"/>
    <property type="molecule type" value="Genomic_DNA"/>
</dbReference>
<protein>
    <recommendedName>
        <fullName evidence="4">Interaptin</fullName>
    </recommendedName>
</protein>
<name>A0ABY1KHJ9_9GAMM</name>
<evidence type="ECO:0000313" key="3">
    <source>
        <dbReference type="Proteomes" id="UP000186808"/>
    </source>
</evidence>
<accession>A0ABY1KHJ9</accession>
<sequence length="459" mass="50316">IKAAIMASEDQTLVRGVGTADDTQPAFAVALGNHFGVDIRSIDDLLPADRASLRKVARQQINYLVVKSKIDAITPSNSNSALLQLLKAIKDAPNNPDDLRLVLSNKTSLGINEALTINHLSDEHLRKLQTLTTQKYNALIIRDKISKITDPSVLEHFIHNIGPGTENDVRRELRNPAFGGLTLPNSDALSDTDANSIKLLIQSKYDTVRGNKIAANAYVQNAPDPRLRHFSDQLVKKDAPRPNIPLSVAAPDAINLSAQNDLDTRYKGAKLHEGDQIYSIANFPKKVRTGVDVGAQGVLVQDHVGKVTDMTTAQEKAKLTSEEKVQMALKQAKMFLTNLKGTGEETIYLAGDDPEQAKRVCAAVLLLKGSLNVKIESQVPGFDVPKAKWNERQATVDKEFIKTHLPDSAIPKSSLEGIQKETHKFIETTKARREQMSSLRQKDVVGDEFTHSGAKKPSV</sequence>
<reference evidence="2 3" key="1">
    <citation type="submission" date="2017-01" db="EMBL/GenBank/DDBJ databases">
        <authorList>
            <person name="Varghese N."/>
            <person name="Submissions S."/>
        </authorList>
    </citation>
    <scope>NUCLEOTIDE SEQUENCE [LARGE SCALE GENOMIC DNA]</scope>
    <source>
        <strain evidence="2 3">ATCC 33342</strain>
    </source>
</reference>
<organism evidence="2 3">
    <name type="scientific">Fluoribacter gormanii</name>
    <dbReference type="NCBI Taxonomy" id="464"/>
    <lineage>
        <taxon>Bacteria</taxon>
        <taxon>Pseudomonadati</taxon>
        <taxon>Pseudomonadota</taxon>
        <taxon>Gammaproteobacteria</taxon>
        <taxon>Legionellales</taxon>
        <taxon>Legionellaceae</taxon>
        <taxon>Fluoribacter</taxon>
    </lineage>
</organism>
<keyword evidence="3" id="KW-1185">Reference proteome</keyword>
<feature type="non-terminal residue" evidence="2">
    <location>
        <position position="1"/>
    </location>
</feature>
<proteinExistence type="predicted"/>
<dbReference type="Proteomes" id="UP000186808">
    <property type="component" value="Unassembled WGS sequence"/>
</dbReference>
<evidence type="ECO:0008006" key="4">
    <source>
        <dbReference type="Google" id="ProtNLM"/>
    </source>
</evidence>